<reference evidence="2" key="1">
    <citation type="submission" date="2015-09" db="EMBL/GenBank/DDBJ databases">
        <authorList>
            <consortium name="Pathogen Informatics"/>
        </authorList>
    </citation>
    <scope>NUCLEOTIDE SEQUENCE [LARGE SCALE GENOMIC DNA]</scope>
    <source>
        <strain evidence="2">Lake Konstanz</strain>
    </source>
</reference>
<keyword evidence="2" id="KW-1185">Reference proteome</keyword>
<protein>
    <submittedName>
        <fullName evidence="1">GPI-anchored surface protein, putative</fullName>
    </submittedName>
</protein>
<dbReference type="EMBL" id="CYKH01000541">
    <property type="protein sequence ID" value="CUG05614.1"/>
    <property type="molecule type" value="Genomic_DNA"/>
</dbReference>
<dbReference type="AlphaFoldDB" id="A0A0S4J211"/>
<gene>
    <name evidence="1" type="ORF">BSAL_71045</name>
</gene>
<evidence type="ECO:0000313" key="2">
    <source>
        <dbReference type="Proteomes" id="UP000051952"/>
    </source>
</evidence>
<dbReference type="Proteomes" id="UP000051952">
    <property type="component" value="Unassembled WGS sequence"/>
</dbReference>
<evidence type="ECO:0000313" key="1">
    <source>
        <dbReference type="EMBL" id="CUG05614.1"/>
    </source>
</evidence>
<sequence>MLTASSVASSPFCLTFPQVHSLFHRLLFSANFINAFFPERSMLIKMCNRTSESVTSTRVADNSCVCVCVGSSRLGKGRGISLLSLVVLWRPPCLAPLVAHPRSRPAMSDALSTLWTLIVLLAIIVCCCF</sequence>
<proteinExistence type="predicted"/>
<name>A0A0S4J211_BODSA</name>
<accession>A0A0S4J211</accession>
<dbReference type="VEuPathDB" id="TriTrypDB:BSAL_71045"/>
<organism evidence="1 2">
    <name type="scientific">Bodo saltans</name>
    <name type="common">Flagellated protozoan</name>
    <dbReference type="NCBI Taxonomy" id="75058"/>
    <lineage>
        <taxon>Eukaryota</taxon>
        <taxon>Discoba</taxon>
        <taxon>Euglenozoa</taxon>
        <taxon>Kinetoplastea</taxon>
        <taxon>Metakinetoplastina</taxon>
        <taxon>Eubodonida</taxon>
        <taxon>Bodonidae</taxon>
        <taxon>Bodo</taxon>
    </lineage>
</organism>